<proteinExistence type="predicted"/>
<accession>A0A9X1B8Y9</accession>
<comment type="caution">
    <text evidence="3">The sequence shown here is derived from an EMBL/GenBank/DDBJ whole genome shotgun (WGS) entry which is preliminary data.</text>
</comment>
<reference evidence="3 4" key="1">
    <citation type="journal article" date="2020" name="Microorganisms">
        <title>Osmotic Adaptation and Compatible Solute Biosynthesis of Phototrophic Bacteria as Revealed from Genome Analyses.</title>
        <authorList>
            <person name="Imhoff J.F."/>
            <person name="Rahn T."/>
            <person name="Kunzel S."/>
            <person name="Keller A."/>
            <person name="Neulinger S.C."/>
        </authorList>
    </citation>
    <scope>NUCLEOTIDE SEQUENCE [LARGE SCALE GENOMIC DNA]</scope>
    <source>
        <strain evidence="3 4">DSM 21303</strain>
    </source>
</reference>
<feature type="domain" description="TauD/TfdA-like" evidence="2">
    <location>
        <begin position="70"/>
        <end position="281"/>
    </location>
</feature>
<evidence type="ECO:0000259" key="2">
    <source>
        <dbReference type="Pfam" id="PF02668"/>
    </source>
</evidence>
<dbReference type="SUPFAM" id="SSF51197">
    <property type="entry name" value="Clavaminate synthase-like"/>
    <property type="match status" value="1"/>
</dbReference>
<keyword evidence="4" id="KW-1185">Reference proteome</keyword>
<dbReference type="GO" id="GO:0016706">
    <property type="term" value="F:2-oxoglutarate-dependent dioxygenase activity"/>
    <property type="evidence" value="ECO:0007669"/>
    <property type="project" value="UniProtKB-ARBA"/>
</dbReference>
<gene>
    <name evidence="3" type="ORF">CKO25_12290</name>
</gene>
<dbReference type="Gene3D" id="3.60.130.10">
    <property type="entry name" value="Clavaminate synthase-like"/>
    <property type="match status" value="1"/>
</dbReference>
<evidence type="ECO:0000313" key="4">
    <source>
        <dbReference type="Proteomes" id="UP001138802"/>
    </source>
</evidence>
<dbReference type="InterPro" id="IPR003819">
    <property type="entry name" value="TauD/TfdA-like"/>
</dbReference>
<dbReference type="AlphaFoldDB" id="A0A9X1B8Y9"/>
<dbReference type="EMBL" id="NRSD01000012">
    <property type="protein sequence ID" value="MBK1645409.1"/>
    <property type="molecule type" value="Genomic_DNA"/>
</dbReference>
<evidence type="ECO:0000256" key="1">
    <source>
        <dbReference type="ARBA" id="ARBA00023002"/>
    </source>
</evidence>
<keyword evidence="1" id="KW-0560">Oxidoreductase</keyword>
<sequence>MSHPFDLTDERAYQAWRARKLAQAPTAVADLIVEVGDPRRLSAAEHAAIQQRCDRANMAIYVGTTGTDPDKAIPLALGAQFGLYQLDHNPGADDDAVTALTVQTDAAHRDFIPYTNRPIAWHTDGYYNARNRQIQGLLLHCVRPAAQGGANALLDHEIAYLLVRDQHPDHIAALMHPHCLCIPAHHRDGVQQRPARSGPVFSVTAAGHLHMRYTDRARNIQWRDDPATTAAVACLKEVLRTPSPWHLEARLEAGWGLISNNVLHTRSGFNDGPKPRLLYRARYSDRIARMDRTPPGARVAELEC</sequence>
<dbReference type="Pfam" id="PF02668">
    <property type="entry name" value="TauD"/>
    <property type="match status" value="1"/>
</dbReference>
<protein>
    <submittedName>
        <fullName evidence="3">Taurine catabolism dioxygenase TauD</fullName>
    </submittedName>
</protein>
<dbReference type="RefSeq" id="WP_200388217.1">
    <property type="nucleotide sequence ID" value="NZ_NRSD01000012.1"/>
</dbReference>
<name>A0A9X1B8Y9_9GAMM</name>
<dbReference type="InterPro" id="IPR042098">
    <property type="entry name" value="TauD-like_sf"/>
</dbReference>
<dbReference type="Proteomes" id="UP001138802">
    <property type="component" value="Unassembled WGS sequence"/>
</dbReference>
<organism evidence="3 4">
    <name type="scientific">Thiocapsa imhoffii</name>
    <dbReference type="NCBI Taxonomy" id="382777"/>
    <lineage>
        <taxon>Bacteria</taxon>
        <taxon>Pseudomonadati</taxon>
        <taxon>Pseudomonadota</taxon>
        <taxon>Gammaproteobacteria</taxon>
        <taxon>Chromatiales</taxon>
        <taxon>Chromatiaceae</taxon>
        <taxon>Thiocapsa</taxon>
    </lineage>
</organism>
<keyword evidence="3" id="KW-0223">Dioxygenase</keyword>
<evidence type="ECO:0000313" key="3">
    <source>
        <dbReference type="EMBL" id="MBK1645409.1"/>
    </source>
</evidence>